<evidence type="ECO:0000313" key="1">
    <source>
        <dbReference type="EMBL" id="KAK0723914.1"/>
    </source>
</evidence>
<organism evidence="1 2">
    <name type="scientific">Apiosordaria backusii</name>
    <dbReference type="NCBI Taxonomy" id="314023"/>
    <lineage>
        <taxon>Eukaryota</taxon>
        <taxon>Fungi</taxon>
        <taxon>Dikarya</taxon>
        <taxon>Ascomycota</taxon>
        <taxon>Pezizomycotina</taxon>
        <taxon>Sordariomycetes</taxon>
        <taxon>Sordariomycetidae</taxon>
        <taxon>Sordariales</taxon>
        <taxon>Lasiosphaeriaceae</taxon>
        <taxon>Apiosordaria</taxon>
    </lineage>
</organism>
<name>A0AA40AXP7_9PEZI</name>
<keyword evidence="2" id="KW-1185">Reference proteome</keyword>
<proteinExistence type="predicted"/>
<gene>
    <name evidence="1" type="ORF">B0T21DRAFT_45921</name>
</gene>
<dbReference type="EMBL" id="JAUKTV010000011">
    <property type="protein sequence ID" value="KAK0723914.1"/>
    <property type="molecule type" value="Genomic_DNA"/>
</dbReference>
<dbReference type="Proteomes" id="UP001172159">
    <property type="component" value="Unassembled WGS sequence"/>
</dbReference>
<dbReference type="AlphaFoldDB" id="A0AA40AXP7"/>
<reference evidence="1" key="1">
    <citation type="submission" date="2023-06" db="EMBL/GenBank/DDBJ databases">
        <title>Genome-scale phylogeny and comparative genomics of the fungal order Sordariales.</title>
        <authorList>
            <consortium name="Lawrence Berkeley National Laboratory"/>
            <person name="Hensen N."/>
            <person name="Bonometti L."/>
            <person name="Westerberg I."/>
            <person name="Brannstrom I.O."/>
            <person name="Guillou S."/>
            <person name="Cros-Aarteil S."/>
            <person name="Calhoun S."/>
            <person name="Haridas S."/>
            <person name="Kuo A."/>
            <person name="Mondo S."/>
            <person name="Pangilinan J."/>
            <person name="Riley R."/>
            <person name="Labutti K."/>
            <person name="Andreopoulos B."/>
            <person name="Lipzen A."/>
            <person name="Chen C."/>
            <person name="Yanf M."/>
            <person name="Daum C."/>
            <person name="Ng V."/>
            <person name="Clum A."/>
            <person name="Steindorff A."/>
            <person name="Ohm R."/>
            <person name="Martin F."/>
            <person name="Silar P."/>
            <person name="Natvig D."/>
            <person name="Lalanne C."/>
            <person name="Gautier V."/>
            <person name="Ament-Velasquez S.L."/>
            <person name="Kruys A."/>
            <person name="Hutchinson M.I."/>
            <person name="Powell A.J."/>
            <person name="Barry K."/>
            <person name="Miller A.N."/>
            <person name="Grigoriev I.V."/>
            <person name="Debuchy R."/>
            <person name="Gladieux P."/>
            <person name="Thoren M.H."/>
            <person name="Johannesson H."/>
        </authorList>
    </citation>
    <scope>NUCLEOTIDE SEQUENCE</scope>
    <source>
        <strain evidence="1">CBS 540.89</strain>
    </source>
</reference>
<evidence type="ECO:0000313" key="2">
    <source>
        <dbReference type="Proteomes" id="UP001172159"/>
    </source>
</evidence>
<sequence length="166" mass="18759">MEGVCMVHFQLCPFTTARGGRCSEGSGRVDTHVCDGCADRSRRVRPARFMDPFCPTPRSGPRKTSRQIDLCCPIDHRPPSQPTRVQPAPIRPIETVPSPLPNIIPTYIHVDIKHLPTLGHFLQLPDAAWLYGWTWFPLKKFHAFVAFVVNDRPLLFHVAYVCISAM</sequence>
<accession>A0AA40AXP7</accession>
<protein>
    <submittedName>
        <fullName evidence="1">Uncharacterized protein</fullName>
    </submittedName>
</protein>
<comment type="caution">
    <text evidence="1">The sequence shown here is derived from an EMBL/GenBank/DDBJ whole genome shotgun (WGS) entry which is preliminary data.</text>
</comment>